<dbReference type="Proteomes" id="UP000552097">
    <property type="component" value="Unassembled WGS sequence"/>
</dbReference>
<keyword evidence="2" id="KW-1185">Reference proteome</keyword>
<dbReference type="EMBL" id="JACHMO010000001">
    <property type="protein sequence ID" value="MBB5803884.1"/>
    <property type="molecule type" value="Genomic_DNA"/>
</dbReference>
<reference evidence="1 2" key="1">
    <citation type="submission" date="2020-08" db="EMBL/GenBank/DDBJ databases">
        <title>Sequencing the genomes of 1000 actinobacteria strains.</title>
        <authorList>
            <person name="Klenk H.-P."/>
        </authorList>
    </citation>
    <scope>NUCLEOTIDE SEQUENCE [LARGE SCALE GENOMIC DNA]</scope>
    <source>
        <strain evidence="1 2">DSM 45486</strain>
    </source>
</reference>
<sequence length="240" mass="27594">MFDAMVDRARHPGALRVRLDHDFCRDVADVHERAPTLALDEDLARGYQVLQRESRAQFDLLVRDGLRVEPWRGAGLPYRDSTELRREVRATRMLKLHLTRDGHGPEGDASEDHPMRAFSGVEIGGVRLCHNDVFRVVHDVLGHVAFDNGFGPRGEFKATYLHMRMYPEAAHPVLFTEQVGQICWFFFGPHLRDAGGALRAPDDPAYVPADRRPYPEQKVFAFDRHYLERFTALFTTEEER</sequence>
<evidence type="ECO:0000313" key="2">
    <source>
        <dbReference type="Proteomes" id="UP000552097"/>
    </source>
</evidence>
<dbReference type="AlphaFoldDB" id="A0A7W9HKB3"/>
<dbReference type="RefSeq" id="WP_221483550.1">
    <property type="nucleotide sequence ID" value="NZ_JACHMO010000001.1"/>
</dbReference>
<evidence type="ECO:0000313" key="1">
    <source>
        <dbReference type="EMBL" id="MBB5803884.1"/>
    </source>
</evidence>
<name>A0A7W9HKB3_9PSEU</name>
<proteinExistence type="predicted"/>
<comment type="caution">
    <text evidence="1">The sequence shown here is derived from an EMBL/GenBank/DDBJ whole genome shotgun (WGS) entry which is preliminary data.</text>
</comment>
<organism evidence="1 2">
    <name type="scientific">Saccharothrix ecbatanensis</name>
    <dbReference type="NCBI Taxonomy" id="1105145"/>
    <lineage>
        <taxon>Bacteria</taxon>
        <taxon>Bacillati</taxon>
        <taxon>Actinomycetota</taxon>
        <taxon>Actinomycetes</taxon>
        <taxon>Pseudonocardiales</taxon>
        <taxon>Pseudonocardiaceae</taxon>
        <taxon>Saccharothrix</taxon>
    </lineage>
</organism>
<gene>
    <name evidence="1" type="ORF">F4560_003652</name>
</gene>
<protein>
    <submittedName>
        <fullName evidence="1">Uncharacterized protein</fullName>
    </submittedName>
</protein>
<accession>A0A7W9HKB3</accession>